<accession>A0A423WYZ6</accession>
<keyword evidence="1" id="KW-0812">Transmembrane</keyword>
<dbReference type="STRING" id="1230097.A0A423WYZ6"/>
<dbReference type="InParanoid" id="A0A423WYZ6"/>
<evidence type="ECO:0000313" key="3">
    <source>
        <dbReference type="EMBL" id="ROW08703.1"/>
    </source>
</evidence>
<keyword evidence="1" id="KW-0472">Membrane</keyword>
<dbReference type="PANTHER" id="PTHR36459:SF1">
    <property type="entry name" value="FATTY ACID DESATURASE DOMAIN-CONTAINING PROTEIN-RELATED"/>
    <property type="match status" value="1"/>
</dbReference>
<dbReference type="EMBL" id="LKEB01000033">
    <property type="protein sequence ID" value="ROW08703.1"/>
    <property type="molecule type" value="Genomic_DNA"/>
</dbReference>
<organism evidence="3 4">
    <name type="scientific">Cytospora leucostoma</name>
    <dbReference type="NCBI Taxonomy" id="1230097"/>
    <lineage>
        <taxon>Eukaryota</taxon>
        <taxon>Fungi</taxon>
        <taxon>Dikarya</taxon>
        <taxon>Ascomycota</taxon>
        <taxon>Pezizomycotina</taxon>
        <taxon>Sordariomycetes</taxon>
        <taxon>Sordariomycetidae</taxon>
        <taxon>Diaporthales</taxon>
        <taxon>Cytosporaceae</taxon>
        <taxon>Cytospora</taxon>
    </lineage>
</organism>
<keyword evidence="1" id="KW-1133">Transmembrane helix</keyword>
<sequence>MDKYIVYDKELTKADTLVLKNLEADIKDVSAKAPTSNGDANNANGFTNGTVDPVDGGIISKEEAIRDEAALSTMVSMNDPTSANFEPSVFNTWDLSDLGKLPPVLGRLLQSYIALGKSVVRVETDVVFMTHLILYFSTSVPSALWLFHHFTWVHGVMHTVMQVWCTGAYTLMMHQHIHGRGILKKPYALFDTVFPYILDPLMGHTWNSYFYHHVKHHHVEGNGPDDKSSTIRYQRDSVWHFLQYVGRFYFFVWFDLPSYFLSKGRPQFALKAAFWEFSSYALQYTMWKLNWRAAVFVFVLPLAIMRFGLMIGNWGQHALVDRDEPDSDYRSSITLLDVPSNRHCFNDGYHTSHHLNPMRHWRDHPVAFLKAKHTYAANGALVFHNIDYLFMSVTLLRKDYLQLAKCMVPIGEKQIRMTLEERAEFLKRHTIAFTEEEIRAKYGKKADAITTRVPPPPARARTQLEPPDQTRVPLLEDLRVGDARVGHVHVDTARAPPRGARARPARDGLVAPEPVLVLARERVLAARAEGEVVAAPLGGGAGAEGPEDDVGDALGGEDVAAHDAEPLGRGEDAVVRDDDVDRVEAALVEGYGAVDEGAQAVDDGGVCDGDGGVGVAQDLGPRAGEVECGGAVVADGDGEPDGRAVRGSVLDEGFLEELAHGDLRGGLDGVHVPVDHLQAELGDESADETDALLVGCDLGLEVGDVVCDLARAGAALVLSRLDEEESCDFLLVELAL</sequence>
<dbReference type="InterPro" id="IPR005804">
    <property type="entry name" value="FA_desaturase_dom"/>
</dbReference>
<dbReference type="GO" id="GO:0006629">
    <property type="term" value="P:lipid metabolic process"/>
    <property type="evidence" value="ECO:0007669"/>
    <property type="project" value="InterPro"/>
</dbReference>
<feature type="domain" description="Fatty acid desaturase" evidence="2">
    <location>
        <begin position="151"/>
        <end position="383"/>
    </location>
</feature>
<keyword evidence="4" id="KW-1185">Reference proteome</keyword>
<evidence type="ECO:0000259" key="2">
    <source>
        <dbReference type="Pfam" id="PF00487"/>
    </source>
</evidence>
<comment type="caution">
    <text evidence="3">The sequence shown here is derived from an EMBL/GenBank/DDBJ whole genome shotgun (WGS) entry which is preliminary data.</text>
</comment>
<dbReference type="Proteomes" id="UP000285146">
    <property type="component" value="Unassembled WGS sequence"/>
</dbReference>
<reference evidence="3 4" key="1">
    <citation type="submission" date="2015-09" db="EMBL/GenBank/DDBJ databases">
        <title>Host preference determinants of Valsa canker pathogens revealed by comparative genomics.</title>
        <authorList>
            <person name="Yin Z."/>
            <person name="Huang L."/>
        </authorList>
    </citation>
    <scope>NUCLEOTIDE SEQUENCE [LARGE SCALE GENOMIC DNA]</scope>
    <source>
        <strain evidence="3 4">SXYLt</strain>
    </source>
</reference>
<dbReference type="Pfam" id="PF00487">
    <property type="entry name" value="FA_desaturase"/>
    <property type="match status" value="1"/>
</dbReference>
<dbReference type="PANTHER" id="PTHR36459">
    <property type="entry name" value="ORF"/>
    <property type="match status" value="1"/>
</dbReference>
<gene>
    <name evidence="3" type="ORF">VPNG_06393</name>
</gene>
<dbReference type="AlphaFoldDB" id="A0A423WYZ6"/>
<protein>
    <recommendedName>
        <fullName evidence="2">Fatty acid desaturase domain-containing protein</fullName>
    </recommendedName>
</protein>
<feature type="transmembrane region" description="Helical" evidence="1">
    <location>
        <begin position="289"/>
        <end position="309"/>
    </location>
</feature>
<dbReference type="OrthoDB" id="1470350at2759"/>
<evidence type="ECO:0000313" key="4">
    <source>
        <dbReference type="Proteomes" id="UP000285146"/>
    </source>
</evidence>
<name>A0A423WYZ6_9PEZI</name>
<proteinExistence type="predicted"/>
<evidence type="ECO:0000256" key="1">
    <source>
        <dbReference type="SAM" id="Phobius"/>
    </source>
</evidence>